<dbReference type="CDD" id="cd12131">
    <property type="entry name" value="HGbI-like"/>
    <property type="match status" value="2"/>
</dbReference>
<dbReference type="AlphaFoldDB" id="A0A0C1YNG8"/>
<evidence type="ECO:0000256" key="4">
    <source>
        <dbReference type="ARBA" id="ARBA00023004"/>
    </source>
</evidence>
<keyword evidence="2 5" id="KW-0561">Oxygen transport</keyword>
<dbReference type="GO" id="GO:0008941">
    <property type="term" value="F:nitric oxide dioxygenase NAD(P)H activity"/>
    <property type="evidence" value="ECO:0007669"/>
    <property type="project" value="TreeGrafter"/>
</dbReference>
<dbReference type="GO" id="GO:0005344">
    <property type="term" value="F:oxygen carrier activity"/>
    <property type="evidence" value="ECO:0007669"/>
    <property type="project" value="UniProtKB-KW"/>
</dbReference>
<feature type="domain" description="Globin" evidence="6">
    <location>
        <begin position="1"/>
        <end position="136"/>
    </location>
</feature>
<name>A0A0C1YNG8_9CYAN</name>
<dbReference type="GO" id="GO:0020037">
    <property type="term" value="F:heme binding"/>
    <property type="evidence" value="ECO:0007669"/>
    <property type="project" value="InterPro"/>
</dbReference>
<dbReference type="InterPro" id="IPR009050">
    <property type="entry name" value="Globin-like_sf"/>
</dbReference>
<organism evidence="7">
    <name type="scientific">Lyngbya confervoides BDU141951</name>
    <dbReference type="NCBI Taxonomy" id="1574623"/>
    <lineage>
        <taxon>Bacteria</taxon>
        <taxon>Bacillati</taxon>
        <taxon>Cyanobacteriota</taxon>
        <taxon>Cyanophyceae</taxon>
        <taxon>Oscillatoriophycideae</taxon>
        <taxon>Oscillatoriales</taxon>
        <taxon>Microcoleaceae</taxon>
        <taxon>Lyngbya</taxon>
    </lineage>
</organism>
<sequence>MANELQVELLENSFEKVKPQANEFVASFYGNLFTDYPAAKPLFANSNMEEQGGKLLKSLVFVVENLRRPGELTGALKGLGARHVKYGALPEHYPLVGSSLLKTFEQYLGEDWTPETKQAWVDAYGVITEVMLEGADYDQAAVQLESSAAEVDEATGLKIQLLEESFGKVAPRANEFVEGFYGNLFTDYPAAKPLFTHTNMAKQQRMLLDSLVFVVENLRDPGKLTGALEGLGARHVKYGALPEHYPLVGNSLLKTFEQFLGNDWTAEVKQAWIDAYGLITEVMLKGADYNQADVQLDSVATVEAPESNISTGAAAGVIGGGAIALIVLFLLV</sequence>
<dbReference type="InterPro" id="IPR012292">
    <property type="entry name" value="Globin/Proto"/>
</dbReference>
<evidence type="ECO:0000313" key="7">
    <source>
        <dbReference type="EMBL" id="NEV65569.1"/>
    </source>
</evidence>
<proteinExistence type="inferred from homology"/>
<dbReference type="Pfam" id="PF00042">
    <property type="entry name" value="Globin"/>
    <property type="match status" value="2"/>
</dbReference>
<keyword evidence="1 5" id="KW-0349">Heme</keyword>
<reference evidence="7" key="2">
    <citation type="journal article" date="2015" name="Genome Announc.">
        <title>Draft Genome Sequence of Filamentous Marine Cyanobacterium Lyngbya confervoides Strain BDU141951.</title>
        <authorList>
            <person name="Chandrababunaidu M.M."/>
            <person name="Sen D."/>
            <person name="Tripathy S."/>
        </authorList>
    </citation>
    <scope>NUCLEOTIDE SEQUENCE</scope>
    <source>
        <strain evidence="7">BDU141951</strain>
    </source>
</reference>
<comment type="similarity">
    <text evidence="5">Belongs to the globin family.</text>
</comment>
<dbReference type="GO" id="GO:0071949">
    <property type="term" value="F:FAD binding"/>
    <property type="evidence" value="ECO:0007669"/>
    <property type="project" value="TreeGrafter"/>
</dbReference>
<evidence type="ECO:0000256" key="5">
    <source>
        <dbReference type="RuleBase" id="RU000356"/>
    </source>
</evidence>
<dbReference type="GO" id="GO:0019825">
    <property type="term" value="F:oxygen binding"/>
    <property type="evidence" value="ECO:0007669"/>
    <property type="project" value="InterPro"/>
</dbReference>
<dbReference type="EMBL" id="JTHE02000002">
    <property type="protein sequence ID" value="NEV65569.1"/>
    <property type="molecule type" value="Genomic_DNA"/>
</dbReference>
<keyword evidence="5" id="KW-0813">Transport</keyword>
<dbReference type="GO" id="GO:0046872">
    <property type="term" value="F:metal ion binding"/>
    <property type="evidence" value="ECO:0007669"/>
    <property type="project" value="UniProtKB-KW"/>
</dbReference>
<dbReference type="GO" id="GO:0071500">
    <property type="term" value="P:cellular response to nitrosative stress"/>
    <property type="evidence" value="ECO:0007669"/>
    <property type="project" value="TreeGrafter"/>
</dbReference>
<evidence type="ECO:0000256" key="1">
    <source>
        <dbReference type="ARBA" id="ARBA00022617"/>
    </source>
</evidence>
<dbReference type="PANTHER" id="PTHR43396">
    <property type="entry name" value="FLAVOHEMOPROTEIN"/>
    <property type="match status" value="1"/>
</dbReference>
<reference evidence="7" key="1">
    <citation type="submission" date="2014-11" db="EMBL/GenBank/DDBJ databases">
        <authorList>
            <person name="Malar M.C."/>
            <person name="Sen D."/>
            <person name="Tripathy S."/>
        </authorList>
    </citation>
    <scope>NUCLEOTIDE SEQUENCE</scope>
    <source>
        <strain evidence="7">BDU141951</strain>
    </source>
</reference>
<evidence type="ECO:0000256" key="3">
    <source>
        <dbReference type="ARBA" id="ARBA00022723"/>
    </source>
</evidence>
<keyword evidence="4" id="KW-0408">Iron</keyword>
<comment type="caution">
    <text evidence="7">The sequence shown here is derived from an EMBL/GenBank/DDBJ whole genome shotgun (WGS) entry which is preliminary data.</text>
</comment>
<feature type="domain" description="Globin" evidence="6">
    <location>
        <begin position="153"/>
        <end position="288"/>
    </location>
</feature>
<dbReference type="Gene3D" id="1.10.490.10">
    <property type="entry name" value="Globins"/>
    <property type="match status" value="2"/>
</dbReference>
<reference evidence="7" key="3">
    <citation type="submission" date="2020-02" db="EMBL/GenBank/DDBJ databases">
        <authorList>
            <person name="Sarangi A.N."/>
            <person name="Ghosh S."/>
            <person name="Mukherjee M."/>
            <person name="Tripathy S."/>
        </authorList>
    </citation>
    <scope>NUCLEOTIDE SEQUENCE</scope>
    <source>
        <strain evidence="7">BDU141951</strain>
    </source>
</reference>
<keyword evidence="3" id="KW-0479">Metal-binding</keyword>
<evidence type="ECO:0000256" key="2">
    <source>
        <dbReference type="ARBA" id="ARBA00022621"/>
    </source>
</evidence>
<dbReference type="GO" id="GO:0046210">
    <property type="term" value="P:nitric oxide catabolic process"/>
    <property type="evidence" value="ECO:0007669"/>
    <property type="project" value="TreeGrafter"/>
</dbReference>
<dbReference type="SUPFAM" id="SSF46458">
    <property type="entry name" value="Globin-like"/>
    <property type="match status" value="2"/>
</dbReference>
<dbReference type="PANTHER" id="PTHR43396:SF3">
    <property type="entry name" value="FLAVOHEMOPROTEIN"/>
    <property type="match status" value="1"/>
</dbReference>
<accession>A0A0C1YNG8</accession>
<protein>
    <submittedName>
        <fullName evidence="7">Globin</fullName>
    </submittedName>
</protein>
<dbReference type="InterPro" id="IPR000971">
    <property type="entry name" value="Globin"/>
</dbReference>
<evidence type="ECO:0000259" key="6">
    <source>
        <dbReference type="PROSITE" id="PS01033"/>
    </source>
</evidence>
<dbReference type="PROSITE" id="PS01033">
    <property type="entry name" value="GLOBIN"/>
    <property type="match status" value="2"/>
</dbReference>
<gene>
    <name evidence="7" type="ORF">QQ91_000375</name>
</gene>